<accession>F2NFC0</accession>
<protein>
    <submittedName>
        <fullName evidence="4">Peptidase M24</fullName>
    </submittedName>
</protein>
<dbReference type="EMBL" id="CP002629">
    <property type="protein sequence ID" value="AEB10039.1"/>
    <property type="molecule type" value="Genomic_DNA"/>
</dbReference>
<dbReference type="InterPro" id="IPR050659">
    <property type="entry name" value="Peptidase_M24B"/>
</dbReference>
<reference evidence="5" key="2">
    <citation type="submission" date="2011-03" db="EMBL/GenBank/DDBJ databases">
        <title>The complete genome of Desulfobacca acetoxidans DSM 11109.</title>
        <authorList>
            <consortium name="US DOE Joint Genome Institute (JGI-PGF)"/>
            <person name="Lucas S."/>
            <person name="Copeland A."/>
            <person name="Lapidus A."/>
            <person name="Bruce D."/>
            <person name="Goodwin L."/>
            <person name="Pitluck S."/>
            <person name="Peters L."/>
            <person name="Kyrpides N."/>
            <person name="Mavromatis K."/>
            <person name="Ivanova N."/>
            <person name="Ovchinnikova G."/>
            <person name="Teshima H."/>
            <person name="Detter J.C."/>
            <person name="Han C."/>
            <person name="Land M."/>
            <person name="Hauser L."/>
            <person name="Markowitz V."/>
            <person name="Cheng J.-F."/>
            <person name="Hugenholtz P."/>
            <person name="Woyke T."/>
            <person name="Wu D."/>
            <person name="Spring S."/>
            <person name="Schueler E."/>
            <person name="Brambilla E."/>
            <person name="Klenk H.-P."/>
            <person name="Eisen J.A."/>
        </authorList>
    </citation>
    <scope>NUCLEOTIDE SEQUENCE [LARGE SCALE GENOMIC DNA]</scope>
    <source>
        <strain evidence="5">ATCC 700848 / DSM 11109 / ASRB2</strain>
    </source>
</reference>
<feature type="coiled-coil region" evidence="1">
    <location>
        <begin position="6"/>
        <end position="33"/>
    </location>
</feature>
<feature type="domain" description="Peptidase M24" evidence="2">
    <location>
        <begin position="146"/>
        <end position="379"/>
    </location>
</feature>
<dbReference type="PANTHER" id="PTHR46112">
    <property type="entry name" value="AMINOPEPTIDASE"/>
    <property type="match status" value="1"/>
</dbReference>
<sequence length="397" mass="44062">MEPVPVAEILQRQADLQEMLADAEIELALIRQAADLYYYSSVIVDGFLALGPAGDPLLLVRRPQQRLQELDLPFPVAFYRDIRDVPRILGQVGLGHNGAIGAELDVMPALLYRRLHEELFPQRSIVDLTMMIRKQRMIKSAYEIAQIRRAAAILDETLEEAARLIRPGLSELELSAALEYHLRLAGHQGLVRTRTWNLEMFFGHVLSGAAGIQAAYVETPSGGTGFSHGFPQGAGTKRLAVGEPISVDLAACVNGYIADETRLYVLGDLPEAACKALELVERLFELYEVEAQVGSLPGEIYQRLRGEVKAAGLEDYFMGVGRDRVFFLGHGVGLELDEYPLITAKFPFPLAADMVIAFEPKFFLPEIGMVGFEDTGRITAAGVEWLTRSPRRVWQLR</sequence>
<organism evidence="4 5">
    <name type="scientific">Desulfobacca acetoxidans (strain ATCC 700848 / DSM 11109 / ASRB2)</name>
    <dbReference type="NCBI Taxonomy" id="880072"/>
    <lineage>
        <taxon>Bacteria</taxon>
        <taxon>Pseudomonadati</taxon>
        <taxon>Thermodesulfobacteriota</taxon>
        <taxon>Desulfobaccia</taxon>
        <taxon>Desulfobaccales</taxon>
        <taxon>Desulfobaccaceae</taxon>
        <taxon>Desulfobacca</taxon>
    </lineage>
</organism>
<dbReference type="AlphaFoldDB" id="F2NFC0"/>
<proteinExistence type="predicted"/>
<dbReference type="STRING" id="880072.Desac_2211"/>
<evidence type="ECO:0000313" key="4">
    <source>
        <dbReference type="EMBL" id="AEB10039.1"/>
    </source>
</evidence>
<evidence type="ECO:0000313" key="5">
    <source>
        <dbReference type="Proteomes" id="UP000000483"/>
    </source>
</evidence>
<dbReference type="InterPro" id="IPR000994">
    <property type="entry name" value="Pept_M24"/>
</dbReference>
<dbReference type="Gene3D" id="3.40.350.10">
    <property type="entry name" value="Creatinase/prolidase N-terminal domain"/>
    <property type="match status" value="1"/>
</dbReference>
<dbReference type="RefSeq" id="WP_013707148.1">
    <property type="nucleotide sequence ID" value="NC_015388.1"/>
</dbReference>
<dbReference type="Proteomes" id="UP000000483">
    <property type="component" value="Chromosome"/>
</dbReference>
<dbReference type="SUPFAM" id="SSF55920">
    <property type="entry name" value="Creatinase/aminopeptidase"/>
    <property type="match status" value="1"/>
</dbReference>
<keyword evidence="1" id="KW-0175">Coiled coil</keyword>
<dbReference type="HOGENOM" id="CLU_017266_10_0_7"/>
<dbReference type="CDD" id="cd01066">
    <property type="entry name" value="APP_MetAP"/>
    <property type="match status" value="1"/>
</dbReference>
<evidence type="ECO:0000259" key="3">
    <source>
        <dbReference type="Pfam" id="PF01321"/>
    </source>
</evidence>
<dbReference type="Pfam" id="PF00557">
    <property type="entry name" value="Peptidase_M24"/>
    <property type="match status" value="1"/>
</dbReference>
<dbReference type="InterPro" id="IPR000587">
    <property type="entry name" value="Creatinase_N"/>
</dbReference>
<feature type="domain" description="Creatinase N-terminal" evidence="3">
    <location>
        <begin position="12"/>
        <end position="138"/>
    </location>
</feature>
<dbReference type="Pfam" id="PF01321">
    <property type="entry name" value="Creatinase_N"/>
    <property type="match status" value="1"/>
</dbReference>
<keyword evidence="5" id="KW-1185">Reference proteome</keyword>
<dbReference type="KEGG" id="dao:Desac_2211"/>
<name>F2NFC0_DESAR</name>
<dbReference type="eggNOG" id="COG0006">
    <property type="taxonomic scope" value="Bacteria"/>
</dbReference>
<dbReference type="InterPro" id="IPR029149">
    <property type="entry name" value="Creatin/AminoP/Spt16_N"/>
</dbReference>
<reference evidence="4 5" key="1">
    <citation type="journal article" date="2011" name="Stand. Genomic Sci.">
        <title>Complete genome sequence of the acetate-degrading sulfate reducer Desulfobacca acetoxidans type strain (ASRB2).</title>
        <authorList>
            <person name="Goker M."/>
            <person name="Teshima H."/>
            <person name="Lapidus A."/>
            <person name="Nolan M."/>
            <person name="Lucas S."/>
            <person name="Hammon N."/>
            <person name="Deshpande S."/>
            <person name="Cheng J.F."/>
            <person name="Tapia R."/>
            <person name="Han C."/>
            <person name="Goodwin L."/>
            <person name="Pitluck S."/>
            <person name="Huntemann M."/>
            <person name="Liolios K."/>
            <person name="Ivanova N."/>
            <person name="Pagani I."/>
            <person name="Mavromatis K."/>
            <person name="Ovchinikova G."/>
            <person name="Pati A."/>
            <person name="Chen A."/>
            <person name="Palaniappan K."/>
            <person name="Land M."/>
            <person name="Hauser L."/>
            <person name="Brambilla E.M."/>
            <person name="Rohde M."/>
            <person name="Spring S."/>
            <person name="Detter J.C."/>
            <person name="Woyke T."/>
            <person name="Bristow J."/>
            <person name="Eisen J.A."/>
            <person name="Markowitz V."/>
            <person name="Hugenholtz P."/>
            <person name="Kyrpides N.C."/>
            <person name="Klenk H.P."/>
        </authorList>
    </citation>
    <scope>NUCLEOTIDE SEQUENCE [LARGE SCALE GENOMIC DNA]</scope>
    <source>
        <strain evidence="5">ATCC 700848 / DSM 11109 / ASRB2</strain>
    </source>
</reference>
<dbReference type="SUPFAM" id="SSF53092">
    <property type="entry name" value="Creatinase/prolidase N-terminal domain"/>
    <property type="match status" value="1"/>
</dbReference>
<dbReference type="Gene3D" id="3.90.230.10">
    <property type="entry name" value="Creatinase/methionine aminopeptidase superfamily"/>
    <property type="match status" value="1"/>
</dbReference>
<gene>
    <name evidence="4" type="ordered locus">Desac_2211</name>
</gene>
<evidence type="ECO:0000259" key="2">
    <source>
        <dbReference type="Pfam" id="PF00557"/>
    </source>
</evidence>
<dbReference type="PANTHER" id="PTHR46112:SF2">
    <property type="entry name" value="XAA-PRO AMINOPEPTIDASE P-RELATED"/>
    <property type="match status" value="1"/>
</dbReference>
<dbReference type="InterPro" id="IPR036005">
    <property type="entry name" value="Creatinase/aminopeptidase-like"/>
</dbReference>
<evidence type="ECO:0000256" key="1">
    <source>
        <dbReference type="SAM" id="Coils"/>
    </source>
</evidence>
<dbReference type="OrthoDB" id="9806388at2"/>